<sequence length="55" mass="6303">MDMVRQMYKIALNDQLLLAPIRDDPQHVLDMGTRTCISAMECAECVTNHEYLFSA</sequence>
<proteinExistence type="predicted"/>
<reference evidence="2" key="1">
    <citation type="journal article" date="2015" name="PLoS Genet.">
        <title>The dynamic genome and transcriptome of the human fungal pathogen Blastomyces and close relative Emmonsia.</title>
        <authorList>
            <person name="Munoz J.F."/>
            <person name="Gauthier G.M."/>
            <person name="Desjardins C.A."/>
            <person name="Gallo J.E."/>
            <person name="Holder J."/>
            <person name="Sullivan T.D."/>
            <person name="Marty A.J."/>
            <person name="Carmen J.C."/>
            <person name="Chen Z."/>
            <person name="Ding L."/>
            <person name="Gujja S."/>
            <person name="Magrini V."/>
            <person name="Misas E."/>
            <person name="Mitreva M."/>
            <person name="Priest M."/>
            <person name="Saif S."/>
            <person name="Whiston E.A."/>
            <person name="Young S."/>
            <person name="Zeng Q."/>
            <person name="Goldman W.E."/>
            <person name="Mardis E.R."/>
            <person name="Taylor J.W."/>
            <person name="McEwen J.G."/>
            <person name="Clay O.K."/>
            <person name="Klein B.S."/>
            <person name="Cuomo C.A."/>
        </authorList>
    </citation>
    <scope>NUCLEOTIDE SEQUENCE [LARGE SCALE GENOMIC DNA]</scope>
    <source>
        <strain evidence="2">UAMH 3008</strain>
    </source>
</reference>
<dbReference type="OrthoDB" id="2013972at2759"/>
<evidence type="ECO:0000313" key="1">
    <source>
        <dbReference type="EMBL" id="KKZ60045.1"/>
    </source>
</evidence>
<organism evidence="1 2">
    <name type="scientific">[Emmonsia] crescens</name>
    <dbReference type="NCBI Taxonomy" id="73230"/>
    <lineage>
        <taxon>Eukaryota</taxon>
        <taxon>Fungi</taxon>
        <taxon>Dikarya</taxon>
        <taxon>Ascomycota</taxon>
        <taxon>Pezizomycotina</taxon>
        <taxon>Eurotiomycetes</taxon>
        <taxon>Eurotiomycetidae</taxon>
        <taxon>Onygenales</taxon>
        <taxon>Ajellomycetaceae</taxon>
        <taxon>Emergomyces</taxon>
    </lineage>
</organism>
<protein>
    <submittedName>
        <fullName evidence="1">Uncharacterized protein</fullName>
    </submittedName>
</protein>
<dbReference type="AlphaFoldDB" id="A0A0G2HQU6"/>
<dbReference type="EMBL" id="LCZI01001594">
    <property type="protein sequence ID" value="KKZ60045.1"/>
    <property type="molecule type" value="Genomic_DNA"/>
</dbReference>
<accession>A0A0G2HQU6</accession>
<gene>
    <name evidence="1" type="ORF">EMCG_05168</name>
</gene>
<comment type="caution">
    <text evidence="1">The sequence shown here is derived from an EMBL/GenBank/DDBJ whole genome shotgun (WGS) entry which is preliminary data.</text>
</comment>
<dbReference type="VEuPathDB" id="FungiDB:EMCG_05168"/>
<evidence type="ECO:0000313" key="2">
    <source>
        <dbReference type="Proteomes" id="UP000034164"/>
    </source>
</evidence>
<name>A0A0G2HQU6_9EURO</name>
<dbReference type="Proteomes" id="UP000034164">
    <property type="component" value="Unassembled WGS sequence"/>
</dbReference>